<evidence type="ECO:0000313" key="9">
    <source>
        <dbReference type="Proteomes" id="UP000000954"/>
    </source>
</evidence>
<dbReference type="SUPFAM" id="SSF49401">
    <property type="entry name" value="Bacterial adhesins"/>
    <property type="match status" value="1"/>
</dbReference>
<dbReference type="NCBIfam" id="TIGR04226">
    <property type="entry name" value="RrgB_K2N_iso_D2"/>
    <property type="match status" value="1"/>
</dbReference>
<keyword evidence="2" id="KW-0964">Secreted</keyword>
<dbReference type="InterPro" id="IPR008966">
    <property type="entry name" value="Adhesion_dom_sf"/>
</dbReference>
<name>C7MLL0_CRYCD</name>
<keyword evidence="5" id="KW-0812">Transmembrane</keyword>
<evidence type="ECO:0000313" key="8">
    <source>
        <dbReference type="EMBL" id="ACU93816.1"/>
    </source>
</evidence>
<dbReference type="NCBIfam" id="NF033902">
    <property type="entry name" value="iso_D2_wall_anc"/>
    <property type="match status" value="1"/>
</dbReference>
<accession>C7MLL0</accession>
<gene>
    <name evidence="8" type="ordered locus">Ccur_00830</name>
</gene>
<dbReference type="HOGENOM" id="CLU_028873_3_0_11"/>
<keyword evidence="9" id="KW-1185">Reference proteome</keyword>
<organism evidence="8 9">
    <name type="scientific">Cryptobacterium curtum (strain ATCC 700683 / DSM 15641 / CCUG 43107 / 12-3)</name>
    <dbReference type="NCBI Taxonomy" id="469378"/>
    <lineage>
        <taxon>Bacteria</taxon>
        <taxon>Bacillati</taxon>
        <taxon>Actinomycetota</taxon>
        <taxon>Coriobacteriia</taxon>
        <taxon>Eggerthellales</taxon>
        <taxon>Eggerthellaceae</taxon>
        <taxon>Cryptobacterium</taxon>
    </lineage>
</organism>
<dbReference type="GO" id="GO:0005975">
    <property type="term" value="P:carbohydrate metabolic process"/>
    <property type="evidence" value="ECO:0007669"/>
    <property type="project" value="UniProtKB-ARBA"/>
</dbReference>
<dbReference type="OrthoDB" id="3169720at2"/>
<feature type="signal peptide" evidence="6">
    <location>
        <begin position="1"/>
        <end position="32"/>
    </location>
</feature>
<dbReference type="RefSeq" id="WP_012802505.1">
    <property type="nucleotide sequence ID" value="NC_013170.1"/>
</dbReference>
<dbReference type="AlphaFoldDB" id="C7MLL0"/>
<dbReference type="Gene3D" id="2.60.40.10">
    <property type="entry name" value="Immunoglobulins"/>
    <property type="match status" value="1"/>
</dbReference>
<evidence type="ECO:0000256" key="5">
    <source>
        <dbReference type="SAM" id="Phobius"/>
    </source>
</evidence>
<proteinExistence type="predicted"/>
<evidence type="ECO:0000256" key="4">
    <source>
        <dbReference type="ARBA" id="ARBA00023088"/>
    </source>
</evidence>
<dbReference type="KEGG" id="ccu:Ccur_00830"/>
<keyword evidence="5" id="KW-1133">Transmembrane helix</keyword>
<dbReference type="Gene3D" id="2.60.40.740">
    <property type="match status" value="1"/>
</dbReference>
<dbReference type="Pfam" id="PF17802">
    <property type="entry name" value="SpaA"/>
    <property type="match status" value="1"/>
</dbReference>
<dbReference type="NCBIfam" id="TIGR01167">
    <property type="entry name" value="LPXTG_anchor"/>
    <property type="match status" value="1"/>
</dbReference>
<sequence length="482" mass="50021">MSSVVRTGMHKVSCAVAAVALALALTPVVAFASPTSTTDVADSTVTITDLLAGDTVEAYRIADADIDAANNLTYTMASDLPSDYDTIDEIAAVASDGTSFVQGSAMQNAASKIAKAFADASTAPAATATATGTSANLTLGSGYYLVRVTSTSGETRVYQNMVIDVSPKANTNGTYNPHDAVNVAVKKTDVTVKKTVGSEYKESTDKYSVGDTVPFKIETAIPNYPADSKDATFKIGDTPTAGLEIDTTSIMINGATAVSGADYTLTASATGYTIEFSKAYVLAHPGESITVTYNAKLTSDAFSHSADDVTGNTATVTFNPNPYNSTTVIPSDKTKVKTYGYVFKKVDPDGNALPGATFTLKVTNSDGSVTEIESTSDENGYVYFSGLSAGTYTISETVVPAGYTKVADQTFTLSAAVCTADNPVTSEVEDNYLVSSTDVVDGKQPVLPLTGDVGTFILVAAGVGLLACAFVTIARFRKQKQS</sequence>
<feature type="chain" id="PRO_5002980307" evidence="6">
    <location>
        <begin position="33"/>
        <end position="482"/>
    </location>
</feature>
<dbReference type="STRING" id="469378.Ccur_00830"/>
<evidence type="ECO:0000256" key="2">
    <source>
        <dbReference type="ARBA" id="ARBA00022525"/>
    </source>
</evidence>
<evidence type="ECO:0000256" key="6">
    <source>
        <dbReference type="SAM" id="SignalP"/>
    </source>
</evidence>
<dbReference type="Proteomes" id="UP000000954">
    <property type="component" value="Chromosome"/>
</dbReference>
<feature type="domain" description="Gram-positive cocci surface proteins LPxTG" evidence="7">
    <location>
        <begin position="447"/>
        <end position="482"/>
    </location>
</feature>
<keyword evidence="1" id="KW-0134">Cell wall</keyword>
<protein>
    <submittedName>
        <fullName evidence="8">Cna protein B-type domain-containing protein</fullName>
    </submittedName>
</protein>
<dbReference type="InterPro" id="IPR013783">
    <property type="entry name" value="Ig-like_fold"/>
</dbReference>
<evidence type="ECO:0000256" key="1">
    <source>
        <dbReference type="ARBA" id="ARBA00022512"/>
    </source>
</evidence>
<reference evidence="8 9" key="1">
    <citation type="journal article" date="2009" name="Stand. Genomic Sci.">
        <title>Complete genome sequence of Cryptobacterium curtum type strain (12-3).</title>
        <authorList>
            <person name="Mavrommatis K."/>
            <person name="Pukall R."/>
            <person name="Rohde C."/>
            <person name="Chen F."/>
            <person name="Sims D."/>
            <person name="Brettin T."/>
            <person name="Kuske C."/>
            <person name="Detter J.C."/>
            <person name="Han C."/>
            <person name="Lapidus A."/>
            <person name="Copeland A."/>
            <person name="Glavina Del Rio T."/>
            <person name="Nolan M."/>
            <person name="Lucas S."/>
            <person name="Tice H."/>
            <person name="Cheng J.F."/>
            <person name="Bruce D."/>
            <person name="Goodwin L."/>
            <person name="Pitluck S."/>
            <person name="Ovchinnikova G."/>
            <person name="Pati A."/>
            <person name="Ivanova N."/>
            <person name="Chen A."/>
            <person name="Palaniappan K."/>
            <person name="Chain P."/>
            <person name="D'haeseleer P."/>
            <person name="Goker M."/>
            <person name="Bristow J."/>
            <person name="Eisen J.A."/>
            <person name="Markowitz V."/>
            <person name="Hugenholtz P."/>
            <person name="Rohde M."/>
            <person name="Klenk H.P."/>
            <person name="Kyrpides N.C."/>
        </authorList>
    </citation>
    <scope>NUCLEOTIDE SEQUENCE [LARGE SCALE GENOMIC DNA]</scope>
    <source>
        <strain evidence="9">ATCC 700683 / DSM 15641 / 12-3</strain>
    </source>
</reference>
<keyword evidence="3 6" id="KW-0732">Signal</keyword>
<dbReference type="InterPro" id="IPR048052">
    <property type="entry name" value="FM1-like"/>
</dbReference>
<dbReference type="InterPro" id="IPR026466">
    <property type="entry name" value="Fim_isopep_form_D2_dom"/>
</dbReference>
<dbReference type="InterPro" id="IPR019931">
    <property type="entry name" value="LPXTG_anchor"/>
</dbReference>
<dbReference type="EMBL" id="CP001682">
    <property type="protein sequence ID" value="ACU93816.1"/>
    <property type="molecule type" value="Genomic_DNA"/>
</dbReference>
<evidence type="ECO:0000259" key="7">
    <source>
        <dbReference type="PROSITE" id="PS50847"/>
    </source>
</evidence>
<dbReference type="eggNOG" id="COG4932">
    <property type="taxonomic scope" value="Bacteria"/>
</dbReference>
<keyword evidence="4" id="KW-0572">Peptidoglycan-anchor</keyword>
<keyword evidence="5" id="KW-0472">Membrane</keyword>
<dbReference type="SUPFAM" id="SSF49478">
    <property type="entry name" value="Cna protein B-type domain"/>
    <property type="match status" value="1"/>
</dbReference>
<feature type="transmembrane region" description="Helical" evidence="5">
    <location>
        <begin position="453"/>
        <end position="476"/>
    </location>
</feature>
<evidence type="ECO:0000256" key="3">
    <source>
        <dbReference type="ARBA" id="ARBA00022729"/>
    </source>
</evidence>
<dbReference type="InterPro" id="IPR041033">
    <property type="entry name" value="SpaA_PFL_dom_1"/>
</dbReference>
<dbReference type="PROSITE" id="PS50847">
    <property type="entry name" value="GRAM_POS_ANCHORING"/>
    <property type="match status" value="1"/>
</dbReference>